<accession>A0AAD9AKD6</accession>
<evidence type="ECO:0000256" key="1">
    <source>
        <dbReference type="SAM" id="MobiDB-lite"/>
    </source>
</evidence>
<evidence type="ECO:0000313" key="2">
    <source>
        <dbReference type="EMBL" id="KAK1849583.1"/>
    </source>
</evidence>
<reference evidence="2" key="1">
    <citation type="submission" date="2023-01" db="EMBL/GenBank/DDBJ databases">
        <title>Colletotrichum chrysophilum M932 genome sequence.</title>
        <authorList>
            <person name="Baroncelli R."/>
        </authorList>
    </citation>
    <scope>NUCLEOTIDE SEQUENCE</scope>
    <source>
        <strain evidence="2">M932</strain>
    </source>
</reference>
<proteinExistence type="predicted"/>
<feature type="compositionally biased region" description="Polar residues" evidence="1">
    <location>
        <begin position="149"/>
        <end position="159"/>
    </location>
</feature>
<protein>
    <submittedName>
        <fullName evidence="2">Uncharacterized protein</fullName>
    </submittedName>
</protein>
<name>A0AAD9AKD6_9PEZI</name>
<gene>
    <name evidence="2" type="ORF">CCHR01_07791</name>
</gene>
<feature type="region of interest" description="Disordered" evidence="1">
    <location>
        <begin position="234"/>
        <end position="257"/>
    </location>
</feature>
<sequence>MLSHLDQMAAARELSKDFKSGRDSRGGSARGRGGRGTSRIGGNGPVSVGPRTEYSRGDPRLPAGPYSSKPHLTTMTRPLPLSSRKTAPASASANAAPKQVDKSLQSFLDGSAGRPAAPGNTASTATQAAAPHLARVETTSLDPAIRQQTNASTSNNTSAGIPPHLAPRVVPSQNTAPVRPAALPEASITKIQPAAGPVVREHDKQDHVKPEKSPAPAQRTGLGQRIWADNDSTTVENPRKNALPVCESGNGKESKPVLTSIDNNCSGSRTEQEKHALLEGIANRMLASLAIAPTITADNSITPTSGAEPASFAAFWDVFQGKDPSAIRDLLKSMQTLPAADGKVVQPVMQSTAVAKTVQDVADDPKTCNCPERPRGLHGLSYSLFNVDEDGDKALTDPQKFLVNAIILTHSNEDCPVLQKCKDDYPLWFGAIPATLPEQEDNLEVIMYAETAATKRAPKKTGHGRGLSSSRWA</sequence>
<feature type="compositionally biased region" description="Basic and acidic residues" evidence="1">
    <location>
        <begin position="13"/>
        <end position="25"/>
    </location>
</feature>
<feature type="compositionally biased region" description="Gly residues" evidence="1">
    <location>
        <begin position="28"/>
        <end position="44"/>
    </location>
</feature>
<dbReference type="AlphaFoldDB" id="A0AAD9AKD6"/>
<feature type="compositionally biased region" description="Basic and acidic residues" evidence="1">
    <location>
        <begin position="199"/>
        <end position="212"/>
    </location>
</feature>
<feature type="region of interest" description="Disordered" evidence="1">
    <location>
        <begin position="193"/>
        <end position="219"/>
    </location>
</feature>
<evidence type="ECO:0000313" key="3">
    <source>
        <dbReference type="Proteomes" id="UP001243330"/>
    </source>
</evidence>
<feature type="region of interest" description="Disordered" evidence="1">
    <location>
        <begin position="149"/>
        <end position="172"/>
    </location>
</feature>
<keyword evidence="3" id="KW-1185">Reference proteome</keyword>
<organism evidence="2 3">
    <name type="scientific">Colletotrichum chrysophilum</name>
    <dbReference type="NCBI Taxonomy" id="1836956"/>
    <lineage>
        <taxon>Eukaryota</taxon>
        <taxon>Fungi</taxon>
        <taxon>Dikarya</taxon>
        <taxon>Ascomycota</taxon>
        <taxon>Pezizomycotina</taxon>
        <taxon>Sordariomycetes</taxon>
        <taxon>Hypocreomycetidae</taxon>
        <taxon>Glomerellales</taxon>
        <taxon>Glomerellaceae</taxon>
        <taxon>Colletotrichum</taxon>
        <taxon>Colletotrichum gloeosporioides species complex</taxon>
    </lineage>
</organism>
<feature type="region of interest" description="Disordered" evidence="1">
    <location>
        <begin position="1"/>
        <end position="131"/>
    </location>
</feature>
<comment type="caution">
    <text evidence="2">The sequence shown here is derived from an EMBL/GenBank/DDBJ whole genome shotgun (WGS) entry which is preliminary data.</text>
</comment>
<dbReference type="Proteomes" id="UP001243330">
    <property type="component" value="Unassembled WGS sequence"/>
</dbReference>
<feature type="compositionally biased region" description="Low complexity" evidence="1">
    <location>
        <begin position="87"/>
        <end position="97"/>
    </location>
</feature>
<dbReference type="EMBL" id="JAQOWY010000140">
    <property type="protein sequence ID" value="KAK1849583.1"/>
    <property type="molecule type" value="Genomic_DNA"/>
</dbReference>